<dbReference type="AlphaFoldDB" id="X0TKN3"/>
<sequence>MEKTAAALAADPPPAEDEVRELVPPETTSTEYTPKEVKEIKAIATALIDPTAKGADKFALGACITMLASRQTYMAALVDLNSRLKELEVKHVDGVRQTLVEAMQTQAQQAFSRAGLVEKVQRHVLPWLMATSQSEDARLAA</sequence>
<evidence type="ECO:0000256" key="1">
    <source>
        <dbReference type="SAM" id="MobiDB-lite"/>
    </source>
</evidence>
<feature type="non-terminal residue" evidence="2">
    <location>
        <position position="141"/>
    </location>
</feature>
<protein>
    <submittedName>
        <fullName evidence="2">Uncharacterized protein</fullName>
    </submittedName>
</protein>
<gene>
    <name evidence="2" type="ORF">S01H1_15836</name>
</gene>
<accession>X0TKN3</accession>
<dbReference type="EMBL" id="BARS01008291">
    <property type="protein sequence ID" value="GAF76640.1"/>
    <property type="molecule type" value="Genomic_DNA"/>
</dbReference>
<feature type="region of interest" description="Disordered" evidence="1">
    <location>
        <begin position="1"/>
        <end position="32"/>
    </location>
</feature>
<organism evidence="2">
    <name type="scientific">marine sediment metagenome</name>
    <dbReference type="NCBI Taxonomy" id="412755"/>
    <lineage>
        <taxon>unclassified sequences</taxon>
        <taxon>metagenomes</taxon>
        <taxon>ecological metagenomes</taxon>
    </lineage>
</organism>
<reference evidence="2" key="1">
    <citation type="journal article" date="2014" name="Front. Microbiol.">
        <title>High frequency of phylogenetically diverse reductive dehalogenase-homologous genes in deep subseafloor sedimentary metagenomes.</title>
        <authorList>
            <person name="Kawai M."/>
            <person name="Futagami T."/>
            <person name="Toyoda A."/>
            <person name="Takaki Y."/>
            <person name="Nishi S."/>
            <person name="Hori S."/>
            <person name="Arai W."/>
            <person name="Tsubouchi T."/>
            <person name="Morono Y."/>
            <person name="Uchiyama I."/>
            <person name="Ito T."/>
            <person name="Fujiyama A."/>
            <person name="Inagaki F."/>
            <person name="Takami H."/>
        </authorList>
    </citation>
    <scope>NUCLEOTIDE SEQUENCE</scope>
    <source>
        <strain evidence="2">Expedition CK06-06</strain>
    </source>
</reference>
<comment type="caution">
    <text evidence="2">The sequence shown here is derived from an EMBL/GenBank/DDBJ whole genome shotgun (WGS) entry which is preliminary data.</text>
</comment>
<evidence type="ECO:0000313" key="2">
    <source>
        <dbReference type="EMBL" id="GAF76640.1"/>
    </source>
</evidence>
<proteinExistence type="predicted"/>
<feature type="compositionally biased region" description="Low complexity" evidence="1">
    <location>
        <begin position="1"/>
        <end position="10"/>
    </location>
</feature>
<name>X0TKN3_9ZZZZ</name>